<keyword evidence="5 6" id="KW-0472">Membrane</keyword>
<feature type="transmembrane region" description="Helical" evidence="6">
    <location>
        <begin position="134"/>
        <end position="150"/>
    </location>
</feature>
<name>A0ABU8XPK3_9PROT</name>
<proteinExistence type="predicted"/>
<evidence type="ECO:0000256" key="2">
    <source>
        <dbReference type="ARBA" id="ARBA00022475"/>
    </source>
</evidence>
<dbReference type="Gene3D" id="1.20.120.1220">
    <property type="match status" value="1"/>
</dbReference>
<keyword evidence="4 6" id="KW-1133">Transmembrane helix</keyword>
<evidence type="ECO:0000256" key="3">
    <source>
        <dbReference type="ARBA" id="ARBA00022692"/>
    </source>
</evidence>
<dbReference type="Proteomes" id="UP001375743">
    <property type="component" value="Unassembled WGS sequence"/>
</dbReference>
<evidence type="ECO:0000313" key="9">
    <source>
        <dbReference type="Proteomes" id="UP001375743"/>
    </source>
</evidence>
<dbReference type="InterPro" id="IPR000045">
    <property type="entry name" value="Prepilin_IV_endopep_pep"/>
</dbReference>
<gene>
    <name evidence="8" type="ORF">U1T56_06710</name>
</gene>
<dbReference type="RefSeq" id="WP_418158688.1">
    <property type="nucleotide sequence ID" value="NZ_JBBLZC010000005.1"/>
</dbReference>
<accession>A0ABU8XPK3</accession>
<dbReference type="EMBL" id="JBBLZC010000005">
    <property type="protein sequence ID" value="MEK0082834.1"/>
    <property type="molecule type" value="Genomic_DNA"/>
</dbReference>
<keyword evidence="8" id="KW-0378">Hydrolase</keyword>
<comment type="caution">
    <text evidence="8">The sequence shown here is derived from an EMBL/GenBank/DDBJ whole genome shotgun (WGS) entry which is preliminary data.</text>
</comment>
<evidence type="ECO:0000313" key="8">
    <source>
        <dbReference type="EMBL" id="MEK0082834.1"/>
    </source>
</evidence>
<dbReference type="Pfam" id="PF01478">
    <property type="entry name" value="Peptidase_A24"/>
    <property type="match status" value="1"/>
</dbReference>
<keyword evidence="3 6" id="KW-0812">Transmembrane</keyword>
<comment type="subcellular location">
    <subcellularLocation>
        <location evidence="1">Cell membrane</location>
        <topology evidence="1">Multi-pass membrane protein</topology>
    </subcellularLocation>
</comment>
<dbReference type="GO" id="GO:0004190">
    <property type="term" value="F:aspartic-type endopeptidase activity"/>
    <property type="evidence" value="ECO:0007669"/>
    <property type="project" value="UniProtKB-EC"/>
</dbReference>
<dbReference type="InterPro" id="IPR052218">
    <property type="entry name" value="Preflagellin_Peptidase"/>
</dbReference>
<evidence type="ECO:0000256" key="5">
    <source>
        <dbReference type="ARBA" id="ARBA00023136"/>
    </source>
</evidence>
<keyword evidence="9" id="KW-1185">Reference proteome</keyword>
<feature type="transmembrane region" description="Helical" evidence="6">
    <location>
        <begin position="29"/>
        <end position="44"/>
    </location>
</feature>
<sequence length="153" mass="15654">MPHYWLFLALPPLLAAAVADIGWRIIPNWVPLALVLGYAVAMIIERDPTGLVQALAIGAGVLIAGIVPFAAGLIGGGDVKLAAAVAVWIGAGALPEFLVVMALVGGLLALVTLALRIVRRLLDHGRRPAGPPSGVPYGVAIVAAAVWILAGRP</sequence>
<keyword evidence="2" id="KW-1003">Cell membrane</keyword>
<evidence type="ECO:0000259" key="7">
    <source>
        <dbReference type="Pfam" id="PF01478"/>
    </source>
</evidence>
<protein>
    <submittedName>
        <fullName evidence="8">Prepilin peptidase</fullName>
        <ecNumber evidence="8">3.4.23.43</ecNumber>
    </submittedName>
</protein>
<evidence type="ECO:0000256" key="4">
    <source>
        <dbReference type="ARBA" id="ARBA00022989"/>
    </source>
</evidence>
<evidence type="ECO:0000256" key="6">
    <source>
        <dbReference type="SAM" id="Phobius"/>
    </source>
</evidence>
<feature type="transmembrane region" description="Helical" evidence="6">
    <location>
        <begin position="86"/>
        <end position="113"/>
    </location>
</feature>
<feature type="domain" description="Prepilin type IV endopeptidase peptidase" evidence="7">
    <location>
        <begin position="12"/>
        <end position="110"/>
    </location>
</feature>
<evidence type="ECO:0000256" key="1">
    <source>
        <dbReference type="ARBA" id="ARBA00004651"/>
    </source>
</evidence>
<dbReference type="PANTHER" id="PTHR36506">
    <property type="entry name" value="PREFLAGELLIN PEPTIDASE"/>
    <property type="match status" value="1"/>
</dbReference>
<feature type="transmembrane region" description="Helical" evidence="6">
    <location>
        <begin position="51"/>
        <end position="74"/>
    </location>
</feature>
<dbReference type="PANTHER" id="PTHR36506:SF1">
    <property type="entry name" value="PREFLAGELLIN PEPTIDASE"/>
    <property type="match status" value="1"/>
</dbReference>
<dbReference type="EC" id="3.4.23.43" evidence="8"/>
<reference evidence="8 9" key="1">
    <citation type="submission" date="2024-01" db="EMBL/GenBank/DDBJ databases">
        <title>Multi-omics insights into the function and evolution of sodium benzoate biodegradation pathways in Benzoatithermus flavus gen. nov., sp. nov. from hot spring.</title>
        <authorList>
            <person name="Hu C.-J."/>
            <person name="Li W.-J."/>
        </authorList>
    </citation>
    <scope>NUCLEOTIDE SEQUENCE [LARGE SCALE GENOMIC DNA]</scope>
    <source>
        <strain evidence="8 9">SYSU G07066</strain>
    </source>
</reference>
<organism evidence="8 9">
    <name type="scientific">Benzoatithermus flavus</name>
    <dbReference type="NCBI Taxonomy" id="3108223"/>
    <lineage>
        <taxon>Bacteria</taxon>
        <taxon>Pseudomonadati</taxon>
        <taxon>Pseudomonadota</taxon>
        <taxon>Alphaproteobacteria</taxon>
        <taxon>Geminicoccales</taxon>
        <taxon>Geminicoccaceae</taxon>
        <taxon>Benzoatithermus</taxon>
    </lineage>
</organism>